<dbReference type="SMART" id="SM00342">
    <property type="entry name" value="HTH_ARAC"/>
    <property type="match status" value="1"/>
</dbReference>
<proteinExistence type="predicted"/>
<dbReference type="Pfam" id="PF12833">
    <property type="entry name" value="HTH_18"/>
    <property type="match status" value="1"/>
</dbReference>
<dbReference type="Gene3D" id="2.60.120.10">
    <property type="entry name" value="Jelly Rolls"/>
    <property type="match status" value="1"/>
</dbReference>
<dbReference type="PRINTS" id="PR00032">
    <property type="entry name" value="HTHARAC"/>
</dbReference>
<dbReference type="PANTHER" id="PTHR43280:SF28">
    <property type="entry name" value="HTH-TYPE TRANSCRIPTIONAL ACTIVATOR RHAS"/>
    <property type="match status" value="1"/>
</dbReference>
<dbReference type="AlphaFoldDB" id="A0A916VEU7"/>
<organism evidence="5 6">
    <name type="scientific">Insulibacter thermoxylanivorax</name>
    <dbReference type="NCBI Taxonomy" id="2749268"/>
    <lineage>
        <taxon>Bacteria</taxon>
        <taxon>Bacillati</taxon>
        <taxon>Bacillota</taxon>
        <taxon>Bacilli</taxon>
        <taxon>Bacillales</taxon>
        <taxon>Paenibacillaceae</taxon>
        <taxon>Insulibacter</taxon>
    </lineage>
</organism>
<keyword evidence="1" id="KW-0805">Transcription regulation</keyword>
<dbReference type="SUPFAM" id="SSF46689">
    <property type="entry name" value="Homeodomain-like"/>
    <property type="match status" value="2"/>
</dbReference>
<gene>
    <name evidence="5" type="primary">ydeC</name>
    <name evidence="5" type="ORF">PRECH8_04290</name>
</gene>
<reference evidence="5" key="2">
    <citation type="journal article" date="2021" name="Data Brief">
        <title>Draft genome sequence data of the facultative, thermophilic, xylanolytic bacterium Paenibacillus sp. strain DA-C8.</title>
        <authorList>
            <person name="Chhe C."/>
            <person name="Uke A."/>
            <person name="Baramee S."/>
            <person name="Ungkulpasvich U."/>
            <person name="Tachaapaikoon C."/>
            <person name="Pason P."/>
            <person name="Waeonukul R."/>
            <person name="Ratanakhanokchai K."/>
            <person name="Kosugi A."/>
        </authorList>
    </citation>
    <scope>NUCLEOTIDE SEQUENCE</scope>
    <source>
        <strain evidence="5">DA-C8</strain>
    </source>
</reference>
<evidence type="ECO:0000313" key="5">
    <source>
        <dbReference type="EMBL" id="GFR37133.1"/>
    </source>
</evidence>
<keyword evidence="2" id="KW-0238">DNA-binding</keyword>
<dbReference type="SUPFAM" id="SSF51215">
    <property type="entry name" value="Regulatory protein AraC"/>
    <property type="match status" value="1"/>
</dbReference>
<accession>A0A916VEU7</accession>
<dbReference type="Gene3D" id="1.10.10.60">
    <property type="entry name" value="Homeodomain-like"/>
    <property type="match status" value="2"/>
</dbReference>
<dbReference type="PANTHER" id="PTHR43280">
    <property type="entry name" value="ARAC-FAMILY TRANSCRIPTIONAL REGULATOR"/>
    <property type="match status" value="1"/>
</dbReference>
<name>A0A916VEU7_9BACL</name>
<dbReference type="InterPro" id="IPR009057">
    <property type="entry name" value="Homeodomain-like_sf"/>
</dbReference>
<dbReference type="RefSeq" id="WP_200965422.1">
    <property type="nucleotide sequence ID" value="NZ_BMAQ01000003.1"/>
</dbReference>
<evidence type="ECO:0000259" key="4">
    <source>
        <dbReference type="PROSITE" id="PS01124"/>
    </source>
</evidence>
<keyword evidence="3" id="KW-0804">Transcription</keyword>
<dbReference type="Proteomes" id="UP000654993">
    <property type="component" value="Unassembled WGS sequence"/>
</dbReference>
<dbReference type="Pfam" id="PF02311">
    <property type="entry name" value="AraC_binding"/>
    <property type="match status" value="1"/>
</dbReference>
<dbReference type="EMBL" id="BMAQ01000003">
    <property type="protein sequence ID" value="GFR37133.1"/>
    <property type="molecule type" value="Genomic_DNA"/>
</dbReference>
<dbReference type="PROSITE" id="PS01124">
    <property type="entry name" value="HTH_ARAC_FAMILY_2"/>
    <property type="match status" value="1"/>
</dbReference>
<reference evidence="5" key="1">
    <citation type="submission" date="2020-08" db="EMBL/GenBank/DDBJ databases">
        <authorList>
            <person name="Uke A."/>
            <person name="Chhe C."/>
            <person name="Baramee S."/>
            <person name="Kosugi A."/>
        </authorList>
    </citation>
    <scope>NUCLEOTIDE SEQUENCE</scope>
    <source>
        <strain evidence="5">DA-C8</strain>
    </source>
</reference>
<dbReference type="GO" id="GO:0003700">
    <property type="term" value="F:DNA-binding transcription factor activity"/>
    <property type="evidence" value="ECO:0007669"/>
    <property type="project" value="InterPro"/>
</dbReference>
<dbReference type="InterPro" id="IPR014710">
    <property type="entry name" value="RmlC-like_jellyroll"/>
</dbReference>
<sequence>MNTDLLRLREDRVHGLPTYPVSIYEVSETDGKVLFDCHWHDELEFILITEGIVRVQLDISEYELRPGQAVFVNSGILHGAFSGDPAGRCSLYSVVFHPEFLASRNNDILQQQYLEPLIRNQFRLSPIFRGTTDAEQTLISHLQAIIKTNIEQEAAYEMITKSRLYMMLALMLADRKPTSAPSRSEALRIERLKQVLSYIHRHYQEPIRIKDLAEELNMSEEHFCRFFKKMMKRSAVSYINEYRMQQAKMLLTETDSKILDVALQVGFDNLSYFITVFKQHHGITPSQYRKLHA</sequence>
<dbReference type="InterPro" id="IPR018060">
    <property type="entry name" value="HTH_AraC"/>
</dbReference>
<evidence type="ECO:0000256" key="1">
    <source>
        <dbReference type="ARBA" id="ARBA00023015"/>
    </source>
</evidence>
<evidence type="ECO:0000256" key="2">
    <source>
        <dbReference type="ARBA" id="ARBA00023125"/>
    </source>
</evidence>
<dbReference type="GO" id="GO:0043565">
    <property type="term" value="F:sequence-specific DNA binding"/>
    <property type="evidence" value="ECO:0007669"/>
    <property type="project" value="InterPro"/>
</dbReference>
<keyword evidence="6" id="KW-1185">Reference proteome</keyword>
<evidence type="ECO:0000256" key="3">
    <source>
        <dbReference type="ARBA" id="ARBA00023163"/>
    </source>
</evidence>
<feature type="domain" description="HTH araC/xylS-type" evidence="4">
    <location>
        <begin position="193"/>
        <end position="291"/>
    </location>
</feature>
<comment type="caution">
    <text evidence="5">The sequence shown here is derived from an EMBL/GenBank/DDBJ whole genome shotgun (WGS) entry which is preliminary data.</text>
</comment>
<protein>
    <submittedName>
        <fullName evidence="5">HTH-type transcriptional regulator YdeC</fullName>
    </submittedName>
</protein>
<evidence type="ECO:0000313" key="6">
    <source>
        <dbReference type="Proteomes" id="UP000654993"/>
    </source>
</evidence>
<dbReference type="InterPro" id="IPR020449">
    <property type="entry name" value="Tscrpt_reg_AraC-type_HTH"/>
</dbReference>
<dbReference type="InterPro" id="IPR003313">
    <property type="entry name" value="AraC-bd"/>
</dbReference>
<dbReference type="InterPro" id="IPR037923">
    <property type="entry name" value="HTH-like"/>
</dbReference>
<dbReference type="PROSITE" id="PS00041">
    <property type="entry name" value="HTH_ARAC_FAMILY_1"/>
    <property type="match status" value="1"/>
</dbReference>
<dbReference type="InterPro" id="IPR018062">
    <property type="entry name" value="HTH_AraC-typ_CS"/>
</dbReference>